<accession>A0A2V1K382</accession>
<dbReference type="Proteomes" id="UP000245283">
    <property type="component" value="Unassembled WGS sequence"/>
</dbReference>
<organism evidence="1 2">
    <name type="scientific">Ancrocorticia populi</name>
    <dbReference type="NCBI Taxonomy" id="2175228"/>
    <lineage>
        <taxon>Bacteria</taxon>
        <taxon>Bacillati</taxon>
        <taxon>Actinomycetota</taxon>
        <taxon>Actinomycetes</taxon>
        <taxon>Actinomycetales</taxon>
        <taxon>Actinomycetaceae</taxon>
        <taxon>Ancrocorticia</taxon>
    </lineage>
</organism>
<protein>
    <submittedName>
        <fullName evidence="1">Uncharacterized protein</fullName>
    </submittedName>
</protein>
<name>A0A2V1K382_9ACTO</name>
<sequence>MARQARGQAFVMALYPFAVADFGDAPDSYAPLKIQVLMDLDNAVTSSVQAVATAALFATAVRMIVRRSDRATTCCLPGQTRGNSCNVNSIFRLNRTPRVYSEMELEADSLAFSRGSSISRLRY</sequence>
<evidence type="ECO:0000313" key="1">
    <source>
        <dbReference type="EMBL" id="PWF25696.1"/>
    </source>
</evidence>
<gene>
    <name evidence="1" type="ORF">DD236_09635</name>
</gene>
<proteinExistence type="predicted"/>
<dbReference type="AlphaFoldDB" id="A0A2V1K382"/>
<evidence type="ECO:0000313" key="2">
    <source>
        <dbReference type="Proteomes" id="UP000245283"/>
    </source>
</evidence>
<comment type="caution">
    <text evidence="1">The sequence shown here is derived from an EMBL/GenBank/DDBJ whole genome shotgun (WGS) entry which is preliminary data.</text>
</comment>
<keyword evidence="2" id="KW-1185">Reference proteome</keyword>
<dbReference type="EMBL" id="QETB01000005">
    <property type="protein sequence ID" value="PWF25696.1"/>
    <property type="molecule type" value="Genomic_DNA"/>
</dbReference>
<reference evidence="2" key="1">
    <citation type="submission" date="2018-05" db="EMBL/GenBank/DDBJ databases">
        <authorList>
            <person name="Li Y."/>
        </authorList>
    </citation>
    <scope>NUCLEOTIDE SEQUENCE [LARGE SCALE GENOMIC DNA]</scope>
    <source>
        <strain evidence="2">sk1b4</strain>
    </source>
</reference>